<evidence type="ECO:0000313" key="2">
    <source>
        <dbReference type="Proteomes" id="UP000297065"/>
    </source>
</evidence>
<dbReference type="OrthoDB" id="825688at2"/>
<name>A0A4P7UI16_DESDE</name>
<proteinExistence type="predicted"/>
<dbReference type="AlphaFoldDB" id="A0A4P7UI16"/>
<evidence type="ECO:0000313" key="1">
    <source>
        <dbReference type="EMBL" id="QCC84354.1"/>
    </source>
</evidence>
<organism evidence="1 2">
    <name type="scientific">Desulfovibrio desulfuricans</name>
    <dbReference type="NCBI Taxonomy" id="876"/>
    <lineage>
        <taxon>Bacteria</taxon>
        <taxon>Pseudomonadati</taxon>
        <taxon>Thermodesulfobacteriota</taxon>
        <taxon>Desulfovibrionia</taxon>
        <taxon>Desulfovibrionales</taxon>
        <taxon>Desulfovibrionaceae</taxon>
        <taxon>Desulfovibrio</taxon>
    </lineage>
</organism>
<dbReference type="Proteomes" id="UP000297065">
    <property type="component" value="Chromosome"/>
</dbReference>
<dbReference type="EMBL" id="CP036295">
    <property type="protein sequence ID" value="QCC84354.1"/>
    <property type="molecule type" value="Genomic_DNA"/>
</dbReference>
<dbReference type="RefSeq" id="WP_136398604.1">
    <property type="nucleotide sequence ID" value="NZ_CP036295.1"/>
</dbReference>
<reference evidence="1 2" key="1">
    <citation type="submission" date="2019-02" db="EMBL/GenBank/DDBJ databases">
        <title>Complete Genome Sequence of Desulfovibrio desulfuricans IC1, a Sulfonate Utilizing Anaerobe.</title>
        <authorList>
            <person name="Day L.A."/>
            <person name="De Leon K.B."/>
            <person name="Wall J.D."/>
        </authorList>
    </citation>
    <scope>NUCLEOTIDE SEQUENCE [LARGE SCALE GENOMIC DNA]</scope>
    <source>
        <strain evidence="1 2">IC1</strain>
    </source>
</reference>
<sequence>MNGNVDRKWAVSFLMTHSLELAITPKNTVFANVNRGKSVWWMTPDNKKFLQDLFIVLSDSNNKLLVFFIPANSISTPASVFHQRKDNRSSIEVSTKDPSYTEIRKKKITFDLFFLCSLPITTDR</sequence>
<gene>
    <name evidence="1" type="ORF">DDIC_00375</name>
</gene>
<protein>
    <submittedName>
        <fullName evidence="1">Uncharacterized protein</fullName>
    </submittedName>
</protein>
<accession>A0A4P7UI16</accession>